<evidence type="ECO:0000256" key="2">
    <source>
        <dbReference type="ARBA" id="ARBA00023204"/>
    </source>
</evidence>
<evidence type="ECO:0000256" key="3">
    <source>
        <dbReference type="SAM" id="MobiDB-lite"/>
    </source>
</evidence>
<comment type="caution">
    <text evidence="4">The sequence shown here is derived from an EMBL/GenBank/DDBJ whole genome shotgun (WGS) entry which is preliminary data.</text>
</comment>
<organism evidence="4 5">
    <name type="scientific">Terracoccus luteus</name>
    <dbReference type="NCBI Taxonomy" id="53356"/>
    <lineage>
        <taxon>Bacteria</taxon>
        <taxon>Bacillati</taxon>
        <taxon>Actinomycetota</taxon>
        <taxon>Actinomycetes</taxon>
        <taxon>Micrococcales</taxon>
        <taxon>Intrasporangiaceae</taxon>
        <taxon>Terracoccus</taxon>
    </lineage>
</organism>
<gene>
    <name evidence="4" type="ORF">DFJ68_1974</name>
</gene>
<dbReference type="InterPro" id="IPR011257">
    <property type="entry name" value="DNA_glycosylase"/>
</dbReference>
<keyword evidence="5" id="KW-1185">Reference proteome</keyword>
<dbReference type="PANTHER" id="PTHR43003:SF6">
    <property type="entry name" value="DNA GLYCOSYLASE"/>
    <property type="match status" value="1"/>
</dbReference>
<dbReference type="InterPro" id="IPR051912">
    <property type="entry name" value="Alkylbase_DNA_Glycosylase/TA"/>
</dbReference>
<dbReference type="Proteomes" id="UP000278440">
    <property type="component" value="Unassembled WGS sequence"/>
</dbReference>
<feature type="region of interest" description="Disordered" evidence="3">
    <location>
        <begin position="1"/>
        <end position="25"/>
    </location>
</feature>
<dbReference type="SUPFAM" id="SSF48150">
    <property type="entry name" value="DNA-glycosylase"/>
    <property type="match status" value="1"/>
</dbReference>
<proteinExistence type="predicted"/>
<dbReference type="GO" id="GO:0032131">
    <property type="term" value="F:alkylated DNA binding"/>
    <property type="evidence" value="ECO:0007669"/>
    <property type="project" value="TreeGrafter"/>
</dbReference>
<dbReference type="GO" id="GO:0043916">
    <property type="term" value="F:DNA-7-methylguanine glycosylase activity"/>
    <property type="evidence" value="ECO:0007669"/>
    <property type="project" value="TreeGrafter"/>
</dbReference>
<accession>A0A495XW82</accession>
<dbReference type="GO" id="GO:0006285">
    <property type="term" value="P:base-excision repair, AP site formation"/>
    <property type="evidence" value="ECO:0007669"/>
    <property type="project" value="TreeGrafter"/>
</dbReference>
<dbReference type="GO" id="GO:0008725">
    <property type="term" value="F:DNA-3-methyladenine glycosylase activity"/>
    <property type="evidence" value="ECO:0007669"/>
    <property type="project" value="TreeGrafter"/>
</dbReference>
<protein>
    <recommendedName>
        <fullName evidence="6">3-methyladenine DNA glycosylase/8-oxoguanine DNA glycosylase</fullName>
    </recommendedName>
</protein>
<dbReference type="EMBL" id="RBXT01000001">
    <property type="protein sequence ID" value="RKT78527.1"/>
    <property type="molecule type" value="Genomic_DNA"/>
</dbReference>
<dbReference type="GO" id="GO:0006307">
    <property type="term" value="P:DNA alkylation repair"/>
    <property type="evidence" value="ECO:0007669"/>
    <property type="project" value="TreeGrafter"/>
</dbReference>
<dbReference type="PANTHER" id="PTHR43003">
    <property type="entry name" value="DNA-3-METHYLADENINE GLYCOSYLASE"/>
    <property type="match status" value="1"/>
</dbReference>
<keyword evidence="1" id="KW-0227">DNA damage</keyword>
<evidence type="ECO:0008006" key="6">
    <source>
        <dbReference type="Google" id="ProtNLM"/>
    </source>
</evidence>
<reference evidence="4 5" key="1">
    <citation type="submission" date="2018-10" db="EMBL/GenBank/DDBJ databases">
        <title>Sequencing the genomes of 1000 actinobacteria strains.</title>
        <authorList>
            <person name="Klenk H.-P."/>
        </authorList>
    </citation>
    <scope>NUCLEOTIDE SEQUENCE [LARGE SCALE GENOMIC DNA]</scope>
    <source>
        <strain evidence="4 5">DSM 44267</strain>
    </source>
</reference>
<keyword evidence="2" id="KW-0234">DNA repair</keyword>
<dbReference type="GO" id="GO:0005737">
    <property type="term" value="C:cytoplasm"/>
    <property type="evidence" value="ECO:0007669"/>
    <property type="project" value="TreeGrafter"/>
</dbReference>
<name>A0A495XW82_9MICO</name>
<dbReference type="AlphaFoldDB" id="A0A495XW82"/>
<dbReference type="Gene3D" id="1.10.340.30">
    <property type="entry name" value="Hypothetical protein, domain 2"/>
    <property type="match status" value="1"/>
</dbReference>
<evidence type="ECO:0000313" key="5">
    <source>
        <dbReference type="Proteomes" id="UP000278440"/>
    </source>
</evidence>
<evidence type="ECO:0000256" key="1">
    <source>
        <dbReference type="ARBA" id="ARBA00022763"/>
    </source>
</evidence>
<evidence type="ECO:0000313" key="4">
    <source>
        <dbReference type="EMBL" id="RKT78527.1"/>
    </source>
</evidence>
<sequence>MHVGRARANDAPSVSETVEVTETDEPLLRRWRPRREIRLRAQLHVFRRGAGDPTSRWGADGSFTRASQTPEGAGTLHLWVDPSDGVVEARGWGPGAEWLLDSVPSLLGDGDDASGFTALAAHHPVVAEAWRRFSFWRVPRSGLLFDAFAPAVIEQKVTGQEAFAGYRALVRRFGAPAPGPFGADAEGLGLYAPPPARGWAAIPSWAWLQASVDGARSRTIVRAAGHAGRLEEGLSLSVAEAHRRMRALPGVGVWTCAEVAQRALGDPDSPSFGDYHVAKDVGWALTGTPVDDAGMAELLEPFAGHRYRVQHLLGLAGLHRPRHGARMPPRRHLPTRAR</sequence>
<dbReference type="GO" id="GO:0032993">
    <property type="term" value="C:protein-DNA complex"/>
    <property type="evidence" value="ECO:0007669"/>
    <property type="project" value="TreeGrafter"/>
</dbReference>